<dbReference type="EMBL" id="JBHSMQ010000010">
    <property type="protein sequence ID" value="MFC5457370.1"/>
    <property type="molecule type" value="Genomic_DNA"/>
</dbReference>
<keyword evidence="2" id="KW-1185">Reference proteome</keyword>
<comment type="caution">
    <text evidence="1">The sequence shown here is derived from an EMBL/GenBank/DDBJ whole genome shotgun (WGS) entry which is preliminary data.</text>
</comment>
<evidence type="ECO:0000313" key="1">
    <source>
        <dbReference type="EMBL" id="MFC5457370.1"/>
    </source>
</evidence>
<evidence type="ECO:0000313" key="2">
    <source>
        <dbReference type="Proteomes" id="UP001596052"/>
    </source>
</evidence>
<accession>A0ABW0KV37</accession>
<gene>
    <name evidence="1" type="ORF">ACFQDI_21055</name>
</gene>
<proteinExistence type="predicted"/>
<sequence>MNSVTTTEAGILSRLIQPGSGGWDKAAATAILSFSFSADDRERMLVLLEKAKVAELDETEQNELTSFQKAGRTLELMKARARISLQQTAA</sequence>
<protein>
    <submittedName>
        <fullName evidence="1">Uncharacterized protein</fullName>
    </submittedName>
</protein>
<organism evidence="1 2">
    <name type="scientific">Prosthecobacter fluviatilis</name>
    <dbReference type="NCBI Taxonomy" id="445931"/>
    <lineage>
        <taxon>Bacteria</taxon>
        <taxon>Pseudomonadati</taxon>
        <taxon>Verrucomicrobiota</taxon>
        <taxon>Verrucomicrobiia</taxon>
        <taxon>Verrucomicrobiales</taxon>
        <taxon>Verrucomicrobiaceae</taxon>
        <taxon>Prosthecobacter</taxon>
    </lineage>
</organism>
<dbReference type="Proteomes" id="UP001596052">
    <property type="component" value="Unassembled WGS sequence"/>
</dbReference>
<dbReference type="RefSeq" id="WP_377170602.1">
    <property type="nucleotide sequence ID" value="NZ_JBHSMQ010000010.1"/>
</dbReference>
<name>A0ABW0KV37_9BACT</name>
<reference evidence="2" key="1">
    <citation type="journal article" date="2019" name="Int. J. Syst. Evol. Microbiol.">
        <title>The Global Catalogue of Microorganisms (GCM) 10K type strain sequencing project: providing services to taxonomists for standard genome sequencing and annotation.</title>
        <authorList>
            <consortium name="The Broad Institute Genomics Platform"/>
            <consortium name="The Broad Institute Genome Sequencing Center for Infectious Disease"/>
            <person name="Wu L."/>
            <person name="Ma J."/>
        </authorList>
    </citation>
    <scope>NUCLEOTIDE SEQUENCE [LARGE SCALE GENOMIC DNA]</scope>
    <source>
        <strain evidence="2">CGMCC 4.1469</strain>
    </source>
</reference>